<keyword evidence="4" id="KW-1185">Reference proteome</keyword>
<dbReference type="EMBL" id="CAMXCT030000930">
    <property type="protein sequence ID" value="CAL4772194.1"/>
    <property type="molecule type" value="Genomic_DNA"/>
</dbReference>
<feature type="region of interest" description="Disordered" evidence="1">
    <location>
        <begin position="166"/>
        <end position="199"/>
    </location>
</feature>
<gene>
    <name evidence="2" type="ORF">C1SCF055_LOCUS12383</name>
</gene>
<comment type="caution">
    <text evidence="2">The sequence shown here is derived from an EMBL/GenBank/DDBJ whole genome shotgun (WGS) entry which is preliminary data.</text>
</comment>
<proteinExistence type="predicted"/>
<accession>A0A9P1C576</accession>
<organism evidence="2">
    <name type="scientific">Cladocopium goreaui</name>
    <dbReference type="NCBI Taxonomy" id="2562237"/>
    <lineage>
        <taxon>Eukaryota</taxon>
        <taxon>Sar</taxon>
        <taxon>Alveolata</taxon>
        <taxon>Dinophyceae</taxon>
        <taxon>Suessiales</taxon>
        <taxon>Symbiodiniaceae</taxon>
        <taxon>Cladocopium</taxon>
    </lineage>
</organism>
<feature type="compositionally biased region" description="Basic residues" evidence="1">
    <location>
        <begin position="166"/>
        <end position="175"/>
    </location>
</feature>
<reference evidence="3 4" key="2">
    <citation type="submission" date="2024-05" db="EMBL/GenBank/DDBJ databases">
        <authorList>
            <person name="Chen Y."/>
            <person name="Shah S."/>
            <person name="Dougan E. K."/>
            <person name="Thang M."/>
            <person name="Chan C."/>
        </authorList>
    </citation>
    <scope>NUCLEOTIDE SEQUENCE [LARGE SCALE GENOMIC DNA]</scope>
</reference>
<dbReference type="EMBL" id="CAMXCT010000930">
    <property type="protein sequence ID" value="CAI3984882.1"/>
    <property type="molecule type" value="Genomic_DNA"/>
</dbReference>
<protein>
    <submittedName>
        <fullName evidence="2">Uncharacterized protein</fullName>
    </submittedName>
</protein>
<name>A0A9P1C576_9DINO</name>
<dbReference type="Proteomes" id="UP001152797">
    <property type="component" value="Unassembled WGS sequence"/>
</dbReference>
<dbReference type="EMBL" id="CAMXCT020000930">
    <property type="protein sequence ID" value="CAL1138257.1"/>
    <property type="molecule type" value="Genomic_DNA"/>
</dbReference>
<evidence type="ECO:0000313" key="3">
    <source>
        <dbReference type="EMBL" id="CAL4772194.1"/>
    </source>
</evidence>
<evidence type="ECO:0000313" key="4">
    <source>
        <dbReference type="Proteomes" id="UP001152797"/>
    </source>
</evidence>
<reference evidence="2" key="1">
    <citation type="submission" date="2022-10" db="EMBL/GenBank/DDBJ databases">
        <authorList>
            <person name="Chen Y."/>
            <person name="Dougan E. K."/>
            <person name="Chan C."/>
            <person name="Rhodes N."/>
            <person name="Thang M."/>
        </authorList>
    </citation>
    <scope>NUCLEOTIDE SEQUENCE</scope>
</reference>
<evidence type="ECO:0000256" key="1">
    <source>
        <dbReference type="SAM" id="MobiDB-lite"/>
    </source>
</evidence>
<dbReference type="AlphaFoldDB" id="A0A9P1C576"/>
<dbReference type="OrthoDB" id="10541803at2759"/>
<evidence type="ECO:0000313" key="2">
    <source>
        <dbReference type="EMBL" id="CAI3984882.1"/>
    </source>
</evidence>
<sequence length="199" mass="20276">MGPSVLVRLNLPGFASPEPFRLGNAPASIAGLACAVLQEIGGFSQDELEAVRNHLDQVPLTLLGELCAGQLVELASDAELGVFLATAESPKGPPIIEVANSLRDVTRRHGSFERITGGAGAAASCFAFLRRQGASGAPAAAAGIAAEAATAAAATAAAAAAVRARGARGAHTRQRGTRDWKEEMAGPPMADELRSLQVT</sequence>